<dbReference type="AlphaFoldDB" id="B4W4Z6"/>
<keyword evidence="2" id="KW-1185">Reference proteome</keyword>
<sequence>MSSYMPRSDADFNNWQGNFIATLTNYLTDLGLTAEEITPITTAQTTWTTAYNNHIAAQSAAESARQDKDDSGKQYKSLLRQLVNQLQVNPQMTDAMRQGLGITVSKSTASSLGEPTTRPIPRVEVKGRYQLEIHFVDETTPTRKAKPSGVMGSEIWLKIGDPPPTDPKDLTFVALDTATPYVMEFKGEDVGKTAYFMLRWVNRKGESGPWSQTVSMMIPG</sequence>
<evidence type="ECO:0000313" key="1">
    <source>
        <dbReference type="EMBL" id="EDX70754.1"/>
    </source>
</evidence>
<proteinExistence type="predicted"/>
<dbReference type="EMBL" id="DS989882">
    <property type="protein sequence ID" value="EDX70754.1"/>
    <property type="molecule type" value="Genomic_DNA"/>
</dbReference>
<name>B4W4Z6_9CYAN</name>
<protein>
    <submittedName>
        <fullName evidence="1">Uncharacterized protein</fullName>
    </submittedName>
</protein>
<evidence type="ECO:0000313" key="2">
    <source>
        <dbReference type="Proteomes" id="UP000003835"/>
    </source>
</evidence>
<reference evidence="1 2" key="1">
    <citation type="submission" date="2008-07" db="EMBL/GenBank/DDBJ databases">
        <authorList>
            <person name="Tandeau de Marsac N."/>
            <person name="Ferriera S."/>
            <person name="Johnson J."/>
            <person name="Kravitz S."/>
            <person name="Beeson K."/>
            <person name="Sutton G."/>
            <person name="Rogers Y.-H."/>
            <person name="Friedman R."/>
            <person name="Frazier M."/>
            <person name="Venter J.C."/>
        </authorList>
    </citation>
    <scope>NUCLEOTIDE SEQUENCE [LARGE SCALE GENOMIC DNA]</scope>
    <source>
        <strain evidence="1 2">PCC 7420</strain>
    </source>
</reference>
<gene>
    <name evidence="1" type="ORF">MC7420_5957</name>
</gene>
<accession>B4W4Z6</accession>
<dbReference type="OrthoDB" id="456003at2"/>
<dbReference type="Proteomes" id="UP000003835">
    <property type="component" value="Unassembled WGS sequence"/>
</dbReference>
<organism evidence="1 2">
    <name type="scientific">Coleofasciculus chthonoplastes PCC 7420</name>
    <dbReference type="NCBI Taxonomy" id="118168"/>
    <lineage>
        <taxon>Bacteria</taxon>
        <taxon>Bacillati</taxon>
        <taxon>Cyanobacteriota</taxon>
        <taxon>Cyanophyceae</taxon>
        <taxon>Coleofasciculales</taxon>
        <taxon>Coleofasciculaceae</taxon>
        <taxon>Coleofasciculus</taxon>
    </lineage>
</organism>
<dbReference type="HOGENOM" id="CLU_1244279_0_0_3"/>
<dbReference type="eggNOG" id="ENOG5032SUD">
    <property type="taxonomic scope" value="Bacteria"/>
</dbReference>
<dbReference type="RefSeq" id="WP_006106409.1">
    <property type="nucleotide sequence ID" value="NZ_DS989882.1"/>
</dbReference>